<dbReference type="Pfam" id="PF10523">
    <property type="entry name" value="BEN"/>
    <property type="match status" value="1"/>
</dbReference>
<comment type="caution">
    <text evidence="3">The sequence shown here is derived from an EMBL/GenBank/DDBJ whole genome shotgun (WGS) entry which is preliminary data.</text>
</comment>
<dbReference type="AlphaFoldDB" id="A0AAE1GW90"/>
<accession>A0AAE1GW90</accession>
<dbReference type="GO" id="GO:0003677">
    <property type="term" value="F:DNA binding"/>
    <property type="evidence" value="ECO:0007669"/>
    <property type="project" value="InterPro"/>
</dbReference>
<feature type="region of interest" description="Disordered" evidence="1">
    <location>
        <begin position="1"/>
        <end position="33"/>
    </location>
</feature>
<keyword evidence="4" id="KW-1185">Reference proteome</keyword>
<feature type="domain" description="BEN" evidence="2">
    <location>
        <begin position="43"/>
        <end position="112"/>
    </location>
</feature>
<dbReference type="EMBL" id="JAHWGI010000148">
    <property type="protein sequence ID" value="KAK3910299.1"/>
    <property type="molecule type" value="Genomic_DNA"/>
</dbReference>
<evidence type="ECO:0000313" key="4">
    <source>
        <dbReference type="Proteomes" id="UP001219518"/>
    </source>
</evidence>
<evidence type="ECO:0000259" key="2">
    <source>
        <dbReference type="Pfam" id="PF10523"/>
    </source>
</evidence>
<reference evidence="3" key="2">
    <citation type="journal article" date="2023" name="BMC Genomics">
        <title>Pest status, molecular evolution, and epigenetic factors derived from the genome assembly of Frankliniella fusca, a thysanopteran phytovirus vector.</title>
        <authorList>
            <person name="Catto M.A."/>
            <person name="Labadie P.E."/>
            <person name="Jacobson A.L."/>
            <person name="Kennedy G.G."/>
            <person name="Srinivasan R."/>
            <person name="Hunt B.G."/>
        </authorList>
    </citation>
    <scope>NUCLEOTIDE SEQUENCE</scope>
    <source>
        <strain evidence="3">PL_HMW_Pooled</strain>
    </source>
</reference>
<proteinExistence type="predicted"/>
<evidence type="ECO:0000313" key="3">
    <source>
        <dbReference type="EMBL" id="KAK3910299.1"/>
    </source>
</evidence>
<organism evidence="3 4">
    <name type="scientific">Frankliniella fusca</name>
    <dbReference type="NCBI Taxonomy" id="407009"/>
    <lineage>
        <taxon>Eukaryota</taxon>
        <taxon>Metazoa</taxon>
        <taxon>Ecdysozoa</taxon>
        <taxon>Arthropoda</taxon>
        <taxon>Hexapoda</taxon>
        <taxon>Insecta</taxon>
        <taxon>Pterygota</taxon>
        <taxon>Neoptera</taxon>
        <taxon>Paraneoptera</taxon>
        <taxon>Thysanoptera</taxon>
        <taxon>Terebrantia</taxon>
        <taxon>Thripoidea</taxon>
        <taxon>Thripidae</taxon>
        <taxon>Frankliniella</taxon>
    </lineage>
</organism>
<sequence>MERKQFLEDCAPPGTKKSKKKKKTDVDQGTSKTSTSMKEYFLFLVDNCFHKYELATHSLTGTECPRVTSSDQKWRVQAKAKPQLDPDVLSAMMDHVAEVFQNNQNKDLKAEMKVKMKHKMVNADSWYKGFSLPSQLQGARDGYVTFMSERSNPLPTLIPLDDELGHHKKIQENLNLQSIMRRVNDSSEAS</sequence>
<dbReference type="InterPro" id="IPR018379">
    <property type="entry name" value="BEN_domain"/>
</dbReference>
<reference evidence="3" key="1">
    <citation type="submission" date="2021-07" db="EMBL/GenBank/DDBJ databases">
        <authorList>
            <person name="Catto M.A."/>
            <person name="Jacobson A."/>
            <person name="Kennedy G."/>
            <person name="Labadie P."/>
            <person name="Hunt B.G."/>
            <person name="Srinivasan R."/>
        </authorList>
    </citation>
    <scope>NUCLEOTIDE SEQUENCE</scope>
    <source>
        <strain evidence="3">PL_HMW_Pooled</strain>
        <tissue evidence="3">Head</tissue>
    </source>
</reference>
<dbReference type="Gene3D" id="1.10.10.2590">
    <property type="entry name" value="BEN domain"/>
    <property type="match status" value="1"/>
</dbReference>
<dbReference type="Proteomes" id="UP001219518">
    <property type="component" value="Unassembled WGS sequence"/>
</dbReference>
<protein>
    <submittedName>
        <fullName evidence="3">DNA primase DnaG</fullName>
    </submittedName>
</protein>
<name>A0AAE1GW90_9NEOP</name>
<gene>
    <name evidence="3" type="ORF">KUF71_004173</name>
</gene>
<evidence type="ECO:0000256" key="1">
    <source>
        <dbReference type="SAM" id="MobiDB-lite"/>
    </source>
</evidence>